<keyword evidence="1" id="KW-0812">Transmembrane</keyword>
<dbReference type="InterPro" id="IPR021109">
    <property type="entry name" value="Peptidase_aspartic_dom_sf"/>
</dbReference>
<dbReference type="GO" id="GO:0004190">
    <property type="term" value="F:aspartic-type endopeptidase activity"/>
    <property type="evidence" value="ECO:0007669"/>
    <property type="project" value="InterPro"/>
</dbReference>
<reference evidence="2" key="1">
    <citation type="submission" date="2019-09" db="EMBL/GenBank/DDBJ databases">
        <title>Characterisation of the sponge microbiome using genome-centric metagenomics.</title>
        <authorList>
            <person name="Engelberts J.P."/>
            <person name="Robbins S.J."/>
            <person name="De Goeij J.M."/>
            <person name="Aranda M."/>
            <person name="Bell S.C."/>
            <person name="Webster N.S."/>
        </authorList>
    </citation>
    <scope>NUCLEOTIDE SEQUENCE</scope>
    <source>
        <strain evidence="2">SB0664_bin_43</strain>
    </source>
</reference>
<dbReference type="EMBL" id="VXRY01000177">
    <property type="protein sequence ID" value="MXY33339.1"/>
    <property type="molecule type" value="Genomic_DNA"/>
</dbReference>
<dbReference type="Gene3D" id="2.40.70.10">
    <property type="entry name" value="Acid Proteases"/>
    <property type="match status" value="1"/>
</dbReference>
<feature type="transmembrane region" description="Helical" evidence="1">
    <location>
        <begin position="16"/>
        <end position="35"/>
    </location>
</feature>
<dbReference type="PROSITE" id="PS00141">
    <property type="entry name" value="ASP_PROTEASE"/>
    <property type="match status" value="1"/>
</dbReference>
<evidence type="ECO:0000256" key="1">
    <source>
        <dbReference type="SAM" id="Phobius"/>
    </source>
</evidence>
<dbReference type="NCBIfam" id="TIGR02281">
    <property type="entry name" value="clan_AA_DTGA"/>
    <property type="match status" value="1"/>
</dbReference>
<keyword evidence="2" id="KW-0378">Hydrolase</keyword>
<gene>
    <name evidence="2" type="ORF">F4Y60_04465</name>
</gene>
<comment type="caution">
    <text evidence="2">The sequence shown here is derived from an EMBL/GenBank/DDBJ whole genome shotgun (WGS) entry which is preliminary data.</text>
</comment>
<dbReference type="Pfam" id="PF13650">
    <property type="entry name" value="Asp_protease_2"/>
    <property type="match status" value="1"/>
</dbReference>
<keyword evidence="2" id="KW-0645">Protease</keyword>
<dbReference type="InterPro" id="IPR034122">
    <property type="entry name" value="Retropepsin-like_bacterial"/>
</dbReference>
<accession>A0A6B0Y0D0</accession>
<dbReference type="EC" id="3.4.23.-" evidence="2"/>
<dbReference type="InterPro" id="IPR011969">
    <property type="entry name" value="Clan_AA_Asp_peptidase_C"/>
</dbReference>
<dbReference type="SUPFAM" id="SSF50630">
    <property type="entry name" value="Acid proteases"/>
    <property type="match status" value="1"/>
</dbReference>
<protein>
    <submittedName>
        <fullName evidence="2">TIGR02281 family clan AA aspartic protease</fullName>
        <ecNumber evidence="2">3.4.23.-</ecNumber>
    </submittedName>
</protein>
<proteinExistence type="predicted"/>
<dbReference type="CDD" id="cd05483">
    <property type="entry name" value="retropepsin_like_bacteria"/>
    <property type="match status" value="1"/>
</dbReference>
<dbReference type="GO" id="GO:0006508">
    <property type="term" value="P:proteolysis"/>
    <property type="evidence" value="ECO:0007669"/>
    <property type="project" value="UniProtKB-KW"/>
</dbReference>
<sequence>MNALATYLHVMDFEQFPRLVYLLLLLTAVGGWFIAENRASLGRSLRMFLAWGLIFLGVVAVYGLWGDIRRDIVPRQSVLSDGSSIHVPRGRGGHYFLQVDVNGTPVDFIVDTGATEVVLSLEDARRAGFNPDNLAFLGTARTANGPVKTAFAT</sequence>
<name>A0A6B0Y0D0_9RHOB</name>
<keyword evidence="1" id="KW-0472">Membrane</keyword>
<keyword evidence="1" id="KW-1133">Transmembrane helix</keyword>
<dbReference type="AlphaFoldDB" id="A0A6B0Y0D0"/>
<organism evidence="2">
    <name type="scientific">Boseongicola sp. SB0664_bin_43</name>
    <dbReference type="NCBI Taxonomy" id="2604844"/>
    <lineage>
        <taxon>Bacteria</taxon>
        <taxon>Pseudomonadati</taxon>
        <taxon>Pseudomonadota</taxon>
        <taxon>Alphaproteobacteria</taxon>
        <taxon>Rhodobacterales</taxon>
        <taxon>Paracoccaceae</taxon>
        <taxon>Boseongicola</taxon>
    </lineage>
</organism>
<dbReference type="InterPro" id="IPR001969">
    <property type="entry name" value="Aspartic_peptidase_AS"/>
</dbReference>
<feature type="non-terminal residue" evidence="2">
    <location>
        <position position="153"/>
    </location>
</feature>
<feature type="transmembrane region" description="Helical" evidence="1">
    <location>
        <begin position="47"/>
        <end position="65"/>
    </location>
</feature>
<evidence type="ECO:0000313" key="2">
    <source>
        <dbReference type="EMBL" id="MXY33339.1"/>
    </source>
</evidence>